<dbReference type="KEGG" id="euz:DVS28_a2174"/>
<protein>
    <submittedName>
        <fullName evidence="3">Transglutaminase-like domain</fullName>
    </submittedName>
</protein>
<dbReference type="SUPFAM" id="SSF54001">
    <property type="entry name" value="Cysteine proteinases"/>
    <property type="match status" value="1"/>
</dbReference>
<feature type="region of interest" description="Disordered" evidence="1">
    <location>
        <begin position="1"/>
        <end position="73"/>
    </location>
</feature>
<dbReference type="Gene3D" id="2.60.40.2250">
    <property type="match status" value="1"/>
</dbReference>
<dbReference type="Proteomes" id="UP000264006">
    <property type="component" value="Chromosome"/>
</dbReference>
<accession>A0A346XXA9</accession>
<dbReference type="EMBL" id="CP031165">
    <property type="protein sequence ID" value="AXV06856.1"/>
    <property type="molecule type" value="Genomic_DNA"/>
</dbReference>
<name>A0A346XXA9_9ACTN</name>
<dbReference type="Gene3D" id="3.10.620.30">
    <property type="match status" value="1"/>
</dbReference>
<proteinExistence type="predicted"/>
<evidence type="ECO:0000313" key="4">
    <source>
        <dbReference type="Proteomes" id="UP000264006"/>
    </source>
</evidence>
<dbReference type="AlphaFoldDB" id="A0A346XXA9"/>
<dbReference type="InterPro" id="IPR002931">
    <property type="entry name" value="Transglutaminase-like"/>
</dbReference>
<feature type="domain" description="Transglutaminase-like" evidence="2">
    <location>
        <begin position="279"/>
        <end position="345"/>
    </location>
</feature>
<sequence>MAGRGGHRRDPLGRPERPPARSGPASPWADDRRDPPPPGPGGHRRDRGPTHPYVGTGTIRPAEPGGHRRDRGPTVAWVPARSAHRLLRINDSSAPPPKLRGWWCRTQPHPAPRLDGHPMLVRYGYEIGITCEAPTPLICLLSVHPDLMRDLRAPESFFTTPAVPSSTHIDLHGNRARRLVAPAGAFSLWGDATVSVDGLFDVAYPAAREVAVPDLPSETLVYLQGSRYCETDLLSQTAWDMFGHLAPGWSRVQAICDFVHQHVRFDYGEARATRTAQETFEEGVGVCRDFAHLAVALCRALNIPTRYVNGHISDIGLPPVLDPMDFSAWIEVYLDQGWCTFDPRNNSPRIGRIVVSRGRDAADVALISSFGPHELTNFRVWTYEVDAV</sequence>
<gene>
    <name evidence="3" type="ORF">DVS28_a2174</name>
</gene>
<evidence type="ECO:0000259" key="2">
    <source>
        <dbReference type="SMART" id="SM00460"/>
    </source>
</evidence>
<dbReference type="PANTHER" id="PTHR33490:SF12">
    <property type="entry name" value="BLL5557 PROTEIN"/>
    <property type="match status" value="1"/>
</dbReference>
<evidence type="ECO:0000256" key="1">
    <source>
        <dbReference type="SAM" id="MobiDB-lite"/>
    </source>
</evidence>
<dbReference type="PANTHER" id="PTHR33490">
    <property type="entry name" value="BLR5614 PROTEIN-RELATED"/>
    <property type="match status" value="1"/>
</dbReference>
<dbReference type="Pfam" id="PF01841">
    <property type="entry name" value="Transglut_core"/>
    <property type="match status" value="1"/>
</dbReference>
<feature type="compositionally biased region" description="Basic and acidic residues" evidence="1">
    <location>
        <begin position="8"/>
        <end position="19"/>
    </location>
</feature>
<dbReference type="SMART" id="SM00460">
    <property type="entry name" value="TGc"/>
    <property type="match status" value="1"/>
</dbReference>
<dbReference type="InterPro" id="IPR038765">
    <property type="entry name" value="Papain-like_cys_pep_sf"/>
</dbReference>
<keyword evidence="4" id="KW-1185">Reference proteome</keyword>
<evidence type="ECO:0000313" key="3">
    <source>
        <dbReference type="EMBL" id="AXV06856.1"/>
    </source>
</evidence>
<reference evidence="3 4" key="1">
    <citation type="submission" date="2018-09" db="EMBL/GenBank/DDBJ databases">
        <title>Complete genome sequence of Euzebya sp. DY32-46 isolated from seawater of Pacific Ocean.</title>
        <authorList>
            <person name="Xu L."/>
            <person name="Wu Y.-H."/>
            <person name="Xu X.-W."/>
        </authorList>
    </citation>
    <scope>NUCLEOTIDE SEQUENCE [LARGE SCALE GENOMIC DNA]</scope>
    <source>
        <strain evidence="3 4">DY32-46</strain>
    </source>
</reference>
<organism evidence="3 4">
    <name type="scientific">Euzebya pacifica</name>
    <dbReference type="NCBI Taxonomy" id="1608957"/>
    <lineage>
        <taxon>Bacteria</taxon>
        <taxon>Bacillati</taxon>
        <taxon>Actinomycetota</taxon>
        <taxon>Nitriliruptoria</taxon>
        <taxon>Euzebyales</taxon>
    </lineage>
</organism>